<dbReference type="Proteomes" id="UP000324897">
    <property type="component" value="Chromosome 5"/>
</dbReference>
<dbReference type="Gramene" id="TVU47240">
    <property type="protein sequence ID" value="TVU47240"/>
    <property type="gene ID" value="EJB05_06833"/>
</dbReference>
<dbReference type="EMBL" id="RWGY01000004">
    <property type="protein sequence ID" value="TVU47240.1"/>
    <property type="molecule type" value="Genomic_DNA"/>
</dbReference>
<comment type="caution">
    <text evidence="2">The sequence shown here is derived from an EMBL/GenBank/DDBJ whole genome shotgun (WGS) entry which is preliminary data.</text>
</comment>
<evidence type="ECO:0000256" key="1">
    <source>
        <dbReference type="SAM" id="MobiDB-lite"/>
    </source>
</evidence>
<evidence type="ECO:0000313" key="3">
    <source>
        <dbReference type="Proteomes" id="UP000324897"/>
    </source>
</evidence>
<sequence>MASRQDRREATAEANARRAAEELARARDERVAQAEVDARTAADEIARARADRGSALSGATYHDTAAAADYNRGGGGGILEGAKNFMSAVGRTNQGGPGLFGALGNVTGAIKDKLTMGAGGVQQQQQHHECTWPRALVKWFLMLGVWPVGSARAKAVLIV</sequence>
<protein>
    <submittedName>
        <fullName evidence="2">Uncharacterized protein</fullName>
    </submittedName>
</protein>
<reference evidence="2 3" key="1">
    <citation type="journal article" date="2019" name="Sci. Rep.">
        <title>A high-quality genome of Eragrostis curvula grass provides insights into Poaceae evolution and supports new strategies to enhance forage quality.</title>
        <authorList>
            <person name="Carballo J."/>
            <person name="Santos B.A.C.M."/>
            <person name="Zappacosta D."/>
            <person name="Garbus I."/>
            <person name="Selva J.P."/>
            <person name="Gallo C.A."/>
            <person name="Diaz A."/>
            <person name="Albertini E."/>
            <person name="Caccamo M."/>
            <person name="Echenique V."/>
        </authorList>
    </citation>
    <scope>NUCLEOTIDE SEQUENCE [LARGE SCALE GENOMIC DNA]</scope>
    <source>
        <strain evidence="3">cv. Victoria</strain>
        <tissue evidence="2">Leaf</tissue>
    </source>
</reference>
<accession>A0A5J9WIR3</accession>
<name>A0A5J9WIR3_9POAL</name>
<keyword evidence="3" id="KW-1185">Reference proteome</keyword>
<gene>
    <name evidence="2" type="ORF">EJB05_06833</name>
</gene>
<organism evidence="2 3">
    <name type="scientific">Eragrostis curvula</name>
    <name type="common">weeping love grass</name>
    <dbReference type="NCBI Taxonomy" id="38414"/>
    <lineage>
        <taxon>Eukaryota</taxon>
        <taxon>Viridiplantae</taxon>
        <taxon>Streptophyta</taxon>
        <taxon>Embryophyta</taxon>
        <taxon>Tracheophyta</taxon>
        <taxon>Spermatophyta</taxon>
        <taxon>Magnoliopsida</taxon>
        <taxon>Liliopsida</taxon>
        <taxon>Poales</taxon>
        <taxon>Poaceae</taxon>
        <taxon>PACMAD clade</taxon>
        <taxon>Chloridoideae</taxon>
        <taxon>Eragrostideae</taxon>
        <taxon>Eragrostidinae</taxon>
        <taxon>Eragrostis</taxon>
    </lineage>
</organism>
<evidence type="ECO:0000313" key="2">
    <source>
        <dbReference type="EMBL" id="TVU47240.1"/>
    </source>
</evidence>
<feature type="region of interest" description="Disordered" evidence="1">
    <location>
        <begin position="1"/>
        <end position="36"/>
    </location>
</feature>
<feature type="non-terminal residue" evidence="2">
    <location>
        <position position="1"/>
    </location>
</feature>
<dbReference type="AlphaFoldDB" id="A0A5J9WIR3"/>
<proteinExistence type="predicted"/>